<evidence type="ECO:0000313" key="8">
    <source>
        <dbReference type="EMBL" id="KZN41418.1"/>
    </source>
</evidence>
<dbReference type="InterPro" id="IPR002099">
    <property type="entry name" value="MutL/Mlh/PMS"/>
</dbReference>
<dbReference type="InterPro" id="IPR014721">
    <property type="entry name" value="Ribsml_uS5_D2-typ_fold_subgr"/>
</dbReference>
<dbReference type="Gene3D" id="3.30.1370.100">
    <property type="entry name" value="MutL, C-terminal domain, regulatory subdomain"/>
    <property type="match status" value="1"/>
</dbReference>
<dbReference type="Pfam" id="PF01119">
    <property type="entry name" value="DNA_mis_repair"/>
    <property type="match status" value="1"/>
</dbReference>
<dbReference type="InterPro" id="IPR020667">
    <property type="entry name" value="DNA_mismatch_repair_MutL"/>
</dbReference>
<dbReference type="Pfam" id="PF13589">
    <property type="entry name" value="HATPase_c_3"/>
    <property type="match status" value="1"/>
</dbReference>
<dbReference type="InterPro" id="IPR037198">
    <property type="entry name" value="MutL_C_sf"/>
</dbReference>
<organism evidence="8 9">
    <name type="scientific">Pseudoalteromonas luteoviolacea NCIMB 1942</name>
    <dbReference type="NCBI Taxonomy" id="1365253"/>
    <lineage>
        <taxon>Bacteria</taxon>
        <taxon>Pseudomonadati</taxon>
        <taxon>Pseudomonadota</taxon>
        <taxon>Gammaproteobacteria</taxon>
        <taxon>Alteromonadales</taxon>
        <taxon>Pseudoalteromonadaceae</taxon>
        <taxon>Pseudoalteromonas</taxon>
    </lineage>
</organism>
<dbReference type="AlphaFoldDB" id="A0A166Y3X7"/>
<dbReference type="RefSeq" id="WP_063379197.1">
    <property type="nucleotide sequence ID" value="NZ_AUXT01000216.1"/>
</dbReference>
<dbReference type="SUPFAM" id="SSF54211">
    <property type="entry name" value="Ribosomal protein S5 domain 2-like"/>
    <property type="match status" value="1"/>
</dbReference>
<dbReference type="OrthoDB" id="9763467at2"/>
<dbReference type="NCBIfam" id="TIGR00585">
    <property type="entry name" value="mutl"/>
    <property type="match status" value="1"/>
</dbReference>
<dbReference type="InterPro" id="IPR020568">
    <property type="entry name" value="Ribosomal_Su5_D2-typ_SF"/>
</dbReference>
<dbReference type="NCBIfam" id="NF000948">
    <property type="entry name" value="PRK00095.1-1"/>
    <property type="match status" value="1"/>
</dbReference>
<accession>A0A166Y3X7</accession>
<evidence type="ECO:0000259" key="7">
    <source>
        <dbReference type="SMART" id="SM01340"/>
    </source>
</evidence>
<keyword evidence="3 5" id="KW-0227">DNA damage</keyword>
<dbReference type="SUPFAM" id="SSF118116">
    <property type="entry name" value="DNA mismatch repair protein MutL"/>
    <property type="match status" value="1"/>
</dbReference>
<evidence type="ECO:0000256" key="2">
    <source>
        <dbReference type="ARBA" id="ARBA00021975"/>
    </source>
</evidence>
<dbReference type="InterPro" id="IPR036890">
    <property type="entry name" value="HATPase_C_sf"/>
</dbReference>
<dbReference type="GO" id="GO:0032300">
    <property type="term" value="C:mismatch repair complex"/>
    <property type="evidence" value="ECO:0007669"/>
    <property type="project" value="InterPro"/>
</dbReference>
<reference evidence="8 9" key="1">
    <citation type="submission" date="2013-07" db="EMBL/GenBank/DDBJ databases">
        <title>Comparative Genomic and Metabolomic Analysis of Twelve Strains of Pseudoalteromonas luteoviolacea.</title>
        <authorList>
            <person name="Vynne N.G."/>
            <person name="Mansson M."/>
            <person name="Gram L."/>
        </authorList>
    </citation>
    <scope>NUCLEOTIDE SEQUENCE [LARGE SCALE GENOMIC DNA]</scope>
    <source>
        <strain evidence="8 9">NCIMB 1942</strain>
    </source>
</reference>
<evidence type="ECO:0000256" key="6">
    <source>
        <dbReference type="SAM" id="MobiDB-lite"/>
    </source>
</evidence>
<dbReference type="GO" id="GO:0016887">
    <property type="term" value="F:ATP hydrolysis activity"/>
    <property type="evidence" value="ECO:0007669"/>
    <property type="project" value="InterPro"/>
</dbReference>
<dbReference type="InterPro" id="IPR014762">
    <property type="entry name" value="DNA_mismatch_repair_CS"/>
</dbReference>
<comment type="function">
    <text evidence="5">This protein is involved in the repair of mismatches in DNA. It is required for dam-dependent methyl-directed DNA mismatch repair. May act as a 'molecular matchmaker', a protein that promotes the formation of a stable complex between two or more DNA-binding proteins in an ATP-dependent manner without itself being part of a final effector complex.</text>
</comment>
<dbReference type="GO" id="GO:0030983">
    <property type="term" value="F:mismatched DNA binding"/>
    <property type="evidence" value="ECO:0007669"/>
    <property type="project" value="InterPro"/>
</dbReference>
<evidence type="ECO:0000256" key="4">
    <source>
        <dbReference type="ARBA" id="ARBA00023204"/>
    </source>
</evidence>
<dbReference type="PANTHER" id="PTHR10073:SF12">
    <property type="entry name" value="DNA MISMATCH REPAIR PROTEIN MLH1"/>
    <property type="match status" value="1"/>
</dbReference>
<dbReference type="SUPFAM" id="SSF55874">
    <property type="entry name" value="ATPase domain of HSP90 chaperone/DNA topoisomerase II/histidine kinase"/>
    <property type="match status" value="1"/>
</dbReference>
<gene>
    <name evidence="5" type="primary">mutL</name>
    <name evidence="8" type="ORF">N482_03715</name>
</gene>
<dbReference type="EMBL" id="AUXT01000216">
    <property type="protein sequence ID" value="KZN41418.1"/>
    <property type="molecule type" value="Genomic_DNA"/>
</dbReference>
<dbReference type="Proteomes" id="UP000076587">
    <property type="component" value="Unassembled WGS sequence"/>
</dbReference>
<dbReference type="PANTHER" id="PTHR10073">
    <property type="entry name" value="DNA MISMATCH REPAIR PROTEIN MLH, PMS, MUTL"/>
    <property type="match status" value="1"/>
</dbReference>
<dbReference type="Pfam" id="PF08676">
    <property type="entry name" value="MutL_C"/>
    <property type="match status" value="1"/>
</dbReference>
<dbReference type="InterPro" id="IPR013507">
    <property type="entry name" value="DNA_mismatch_S5_2-like"/>
</dbReference>
<dbReference type="PROSITE" id="PS00058">
    <property type="entry name" value="DNA_MISMATCH_REPAIR_1"/>
    <property type="match status" value="1"/>
</dbReference>
<dbReference type="CDD" id="cd03482">
    <property type="entry name" value="MutL_Trans_MutL"/>
    <property type="match status" value="1"/>
</dbReference>
<sequence>MAIEILPARLANQIAAGEVVERPASVVKELVENSIDAGATRIQIDIERGGHKLIRIRDNGYGIVKDELALALSRHATSKLKNLDDLEAIASLGFRGEALASISSVSRLTLSSKPKSQDTAWQACAEGRDMAVQVQPTAHPDGTTIEVKDLFFNTPARRKFLRTEKTEFSHIDELVKRIALSRFDVAITLTHNQKVVRQFRAQSDPRSIERVAHVAGRVFQREASFIESGYEGLELYGWVLPLGSNTQPQYTYVNGRMMRDKLILHAIRQAFEEATGNQETPGFVIYLNLDPKQVDVNVHPAKHEVRFHQARLVHDFIVQAIKQVVEPSNASLLEQALTPEPLHFEPATQLEVPIPTEQQTIHQDYRTPLRESATQVQEPVSFDRPLEQSTNRSVSTSQPSYSASRSAGPSRDYSSAPTQQKKVNVNQLYQAFNQEKLNASTLQQERQLDSNPSTASGLESVAQTQWMALPQGAILLQESQQLLLTHSRYGLRPLWQEQIESDGTLLGKALLLPVRVSQSSDEAQLLQQENSWLTLLGFELLFKDKHVMVKKLPVSLYSLDVGQCISLLLETCQSLQSNESDLSYWIDWLLSHTPDSYFSSQHFEMVREKMLKKQKSRAAITAKAVKIEPNYFLDLLPKGL</sequence>
<keyword evidence="4 5" id="KW-0234">DNA repair</keyword>
<evidence type="ECO:0000256" key="3">
    <source>
        <dbReference type="ARBA" id="ARBA00022763"/>
    </source>
</evidence>
<evidence type="ECO:0000313" key="9">
    <source>
        <dbReference type="Proteomes" id="UP000076587"/>
    </source>
</evidence>
<feature type="region of interest" description="Disordered" evidence="6">
    <location>
        <begin position="368"/>
        <end position="419"/>
    </location>
</feature>
<dbReference type="GO" id="GO:0005524">
    <property type="term" value="F:ATP binding"/>
    <property type="evidence" value="ECO:0007669"/>
    <property type="project" value="InterPro"/>
</dbReference>
<dbReference type="InterPro" id="IPR038973">
    <property type="entry name" value="MutL/Mlh/Pms-like"/>
</dbReference>
<protein>
    <recommendedName>
        <fullName evidence="2 5">DNA mismatch repair protein MutL</fullName>
    </recommendedName>
</protein>
<dbReference type="GO" id="GO:0140664">
    <property type="term" value="F:ATP-dependent DNA damage sensor activity"/>
    <property type="evidence" value="ECO:0007669"/>
    <property type="project" value="InterPro"/>
</dbReference>
<dbReference type="Gene3D" id="3.30.230.10">
    <property type="match status" value="1"/>
</dbReference>
<dbReference type="PATRIC" id="fig|1365253.3.peg.4953"/>
<name>A0A166Y3X7_9GAMM</name>
<evidence type="ECO:0000256" key="1">
    <source>
        <dbReference type="ARBA" id="ARBA00006082"/>
    </source>
</evidence>
<proteinExistence type="inferred from homology"/>
<dbReference type="HAMAP" id="MF_00149">
    <property type="entry name" value="DNA_mis_repair"/>
    <property type="match status" value="1"/>
</dbReference>
<dbReference type="SMART" id="SM01340">
    <property type="entry name" value="DNA_mis_repair"/>
    <property type="match status" value="1"/>
</dbReference>
<comment type="similarity">
    <text evidence="1 5">Belongs to the DNA mismatch repair MutL/HexB family.</text>
</comment>
<evidence type="ECO:0000256" key="5">
    <source>
        <dbReference type="HAMAP-Rule" id="MF_00149"/>
    </source>
</evidence>
<dbReference type="CDD" id="cd16926">
    <property type="entry name" value="HATPase_MutL-MLH-PMS-like"/>
    <property type="match status" value="1"/>
</dbReference>
<feature type="compositionally biased region" description="Polar residues" evidence="6">
    <location>
        <begin position="387"/>
        <end position="419"/>
    </location>
</feature>
<dbReference type="GO" id="GO:0006298">
    <property type="term" value="P:mismatch repair"/>
    <property type="evidence" value="ECO:0007669"/>
    <property type="project" value="UniProtKB-UniRule"/>
</dbReference>
<dbReference type="InterPro" id="IPR014790">
    <property type="entry name" value="MutL_C"/>
</dbReference>
<dbReference type="FunFam" id="3.30.565.10:FF:000003">
    <property type="entry name" value="DNA mismatch repair endonuclease MutL"/>
    <property type="match status" value="1"/>
</dbReference>
<feature type="domain" description="DNA mismatch repair protein S5" evidence="7">
    <location>
        <begin position="211"/>
        <end position="326"/>
    </location>
</feature>
<comment type="caution">
    <text evidence="8">The sequence shown here is derived from an EMBL/GenBank/DDBJ whole genome shotgun (WGS) entry which is preliminary data.</text>
</comment>
<dbReference type="InterPro" id="IPR042121">
    <property type="entry name" value="MutL_C_regsub"/>
</dbReference>
<dbReference type="Gene3D" id="3.30.565.10">
    <property type="entry name" value="Histidine kinase-like ATPase, C-terminal domain"/>
    <property type="match status" value="1"/>
</dbReference>